<dbReference type="HAMAP" id="MF_01808">
    <property type="entry name" value="Recomb_XerC_XerD"/>
    <property type="match status" value="1"/>
</dbReference>
<evidence type="ECO:0000256" key="7">
    <source>
        <dbReference type="ARBA" id="ARBA00023172"/>
    </source>
</evidence>
<dbReference type="STRING" id="364199.SAMN04489858_103278"/>
<dbReference type="Pfam" id="PF00589">
    <property type="entry name" value="Phage_integrase"/>
    <property type="match status" value="1"/>
</dbReference>
<protein>
    <recommendedName>
        <fullName evidence="9">Tyrosine recombinase XerC</fullName>
    </recommendedName>
</protein>
<gene>
    <name evidence="9" type="primary">xerC</name>
    <name evidence="12" type="ORF">SAMN04489858_103278</name>
</gene>
<comment type="function">
    <text evidence="9">Site-specific tyrosine recombinase, which acts by catalyzing the cutting and rejoining of the recombining DNA molecules. The XerC-XerD complex is essential to convert dimers of the bacterial chromosome into monomers to permit their segregation at cell division. It also contributes to the segregational stability of plasmids.</text>
</comment>
<dbReference type="InterPro" id="IPR013762">
    <property type="entry name" value="Integrase-like_cat_sf"/>
</dbReference>
<evidence type="ECO:0000313" key="12">
    <source>
        <dbReference type="EMBL" id="SET17637.1"/>
    </source>
</evidence>
<dbReference type="GO" id="GO:0003677">
    <property type="term" value="F:DNA binding"/>
    <property type="evidence" value="ECO:0007669"/>
    <property type="project" value="UniProtKB-UniRule"/>
</dbReference>
<comment type="subunit">
    <text evidence="9">Forms a cyclic heterotetrameric complex composed of two molecules of XerC and two molecules of XerD.</text>
</comment>
<feature type="domain" description="Core-binding (CB)" evidence="11">
    <location>
        <begin position="3"/>
        <end position="88"/>
    </location>
</feature>
<evidence type="ECO:0000256" key="6">
    <source>
        <dbReference type="ARBA" id="ARBA00023125"/>
    </source>
</evidence>
<sequence length="323" mass="35674">MSHADHRAILAFLDAQAAESGAAQNTVLAYGRDLRDLSEWLADHGLTLPDLTREIIEDYLAHCDALGLSRATRARRLSSVRQFTRFALEEGWREDDPAIRIAGPGRAKRLPKTLSRDEVEAMLTAAPDLGRTESDRKRNACLIELLYATGMRVSELVSLPVASCRGDPQMLLIRGKGGKERMVPLTDPARRALSDWLICRDNAHDKSPLGRLIAGSAGRWLFPAPGRAGHMPRQSFGRLLNDIAIAAGVDPSRVTPHVLRHAFATHLLEGGADLRAIQTLLGHADLGTTEIYTHVLDHRMRELVLNHHPLARPEDVQPPETNR</sequence>
<reference evidence="12 13" key="1">
    <citation type="submission" date="2016-10" db="EMBL/GenBank/DDBJ databases">
        <authorList>
            <person name="de Groot N.N."/>
        </authorList>
    </citation>
    <scope>NUCLEOTIDE SEQUENCE [LARGE SCALE GENOMIC DNA]</scope>
    <source>
        <strain evidence="12 13">DSM 17862</strain>
    </source>
</reference>
<dbReference type="InterPro" id="IPR004107">
    <property type="entry name" value="Integrase_SAM-like_N"/>
</dbReference>
<keyword evidence="3 9" id="KW-0132">Cell division</keyword>
<dbReference type="InterPro" id="IPR011010">
    <property type="entry name" value="DNA_brk_join_enz"/>
</dbReference>
<name>A0A1I0CDJ7_9RHOB</name>
<dbReference type="Gene3D" id="1.10.150.130">
    <property type="match status" value="1"/>
</dbReference>
<dbReference type="PROSITE" id="PS51898">
    <property type="entry name" value="TYR_RECOMBINASE"/>
    <property type="match status" value="1"/>
</dbReference>
<dbReference type="GO" id="GO:0006313">
    <property type="term" value="P:DNA transposition"/>
    <property type="evidence" value="ECO:0007669"/>
    <property type="project" value="UniProtKB-UniRule"/>
</dbReference>
<dbReference type="RefSeq" id="WP_090733274.1">
    <property type="nucleotide sequence ID" value="NZ_FOHO01000003.1"/>
</dbReference>
<dbReference type="InterPro" id="IPR050090">
    <property type="entry name" value="Tyrosine_recombinase_XerCD"/>
</dbReference>
<evidence type="ECO:0000256" key="1">
    <source>
        <dbReference type="ARBA" id="ARBA00004496"/>
    </source>
</evidence>
<dbReference type="InterPro" id="IPR023009">
    <property type="entry name" value="Tyrosine_recombinase_XerC/XerD"/>
</dbReference>
<dbReference type="AlphaFoldDB" id="A0A1I0CDJ7"/>
<dbReference type="PANTHER" id="PTHR30349:SF90">
    <property type="entry name" value="TYROSINE RECOMBINASE XERD"/>
    <property type="match status" value="1"/>
</dbReference>
<dbReference type="InterPro" id="IPR002104">
    <property type="entry name" value="Integrase_catalytic"/>
</dbReference>
<dbReference type="GO" id="GO:0005737">
    <property type="term" value="C:cytoplasm"/>
    <property type="evidence" value="ECO:0007669"/>
    <property type="project" value="UniProtKB-SubCell"/>
</dbReference>
<dbReference type="GO" id="GO:0007059">
    <property type="term" value="P:chromosome segregation"/>
    <property type="evidence" value="ECO:0007669"/>
    <property type="project" value="UniProtKB-UniRule"/>
</dbReference>
<evidence type="ECO:0000259" key="11">
    <source>
        <dbReference type="PROSITE" id="PS51900"/>
    </source>
</evidence>
<feature type="domain" description="Tyr recombinase" evidence="10">
    <location>
        <begin position="109"/>
        <end position="305"/>
    </location>
</feature>
<evidence type="ECO:0000256" key="8">
    <source>
        <dbReference type="ARBA" id="ARBA00023306"/>
    </source>
</evidence>
<evidence type="ECO:0000313" key="13">
    <source>
        <dbReference type="Proteomes" id="UP000199180"/>
    </source>
</evidence>
<dbReference type="OrthoDB" id="9801717at2"/>
<keyword evidence="4 9" id="KW-0159">Chromosome partition</keyword>
<evidence type="ECO:0000259" key="10">
    <source>
        <dbReference type="PROSITE" id="PS51898"/>
    </source>
</evidence>
<dbReference type="GO" id="GO:0051301">
    <property type="term" value="P:cell division"/>
    <property type="evidence" value="ECO:0007669"/>
    <property type="project" value="UniProtKB-KW"/>
</dbReference>
<keyword evidence="6 9" id="KW-0238">DNA-binding</keyword>
<organism evidence="12 13">
    <name type="scientific">Paracoccus homiensis</name>
    <dbReference type="NCBI Taxonomy" id="364199"/>
    <lineage>
        <taxon>Bacteria</taxon>
        <taxon>Pseudomonadati</taxon>
        <taxon>Pseudomonadota</taxon>
        <taxon>Alphaproteobacteria</taxon>
        <taxon>Rhodobacterales</taxon>
        <taxon>Paracoccaceae</taxon>
        <taxon>Paracoccus</taxon>
    </lineage>
</organism>
<comment type="similarity">
    <text evidence="9">Belongs to the 'phage' integrase family. XerC subfamily.</text>
</comment>
<dbReference type="EMBL" id="FOHO01000003">
    <property type="protein sequence ID" value="SET17637.1"/>
    <property type="molecule type" value="Genomic_DNA"/>
</dbReference>
<dbReference type="InterPro" id="IPR044068">
    <property type="entry name" value="CB"/>
</dbReference>
<evidence type="ECO:0000256" key="3">
    <source>
        <dbReference type="ARBA" id="ARBA00022618"/>
    </source>
</evidence>
<proteinExistence type="inferred from homology"/>
<evidence type="ECO:0000256" key="9">
    <source>
        <dbReference type="HAMAP-Rule" id="MF_01808"/>
    </source>
</evidence>
<comment type="subcellular location">
    <subcellularLocation>
        <location evidence="1 9">Cytoplasm</location>
    </subcellularLocation>
</comment>
<keyword evidence="5 9" id="KW-0229">DNA integration</keyword>
<evidence type="ECO:0000256" key="5">
    <source>
        <dbReference type="ARBA" id="ARBA00022908"/>
    </source>
</evidence>
<feature type="active site" description="O-(3'-phospho-DNA)-tyrosine intermediate" evidence="9">
    <location>
        <position position="292"/>
    </location>
</feature>
<feature type="active site" evidence="9">
    <location>
        <position position="260"/>
    </location>
</feature>
<dbReference type="GO" id="GO:0009037">
    <property type="term" value="F:tyrosine-based site-specific recombinase activity"/>
    <property type="evidence" value="ECO:0007669"/>
    <property type="project" value="UniProtKB-UniRule"/>
</dbReference>
<keyword evidence="13" id="KW-1185">Reference proteome</keyword>
<dbReference type="PANTHER" id="PTHR30349">
    <property type="entry name" value="PHAGE INTEGRASE-RELATED"/>
    <property type="match status" value="1"/>
</dbReference>
<dbReference type="InterPro" id="IPR010998">
    <property type="entry name" value="Integrase_recombinase_N"/>
</dbReference>
<keyword evidence="7 9" id="KW-0233">DNA recombination</keyword>
<feature type="active site" evidence="9">
    <location>
        <position position="283"/>
    </location>
</feature>
<dbReference type="Proteomes" id="UP000199180">
    <property type="component" value="Unassembled WGS sequence"/>
</dbReference>
<feature type="active site" evidence="9">
    <location>
        <position position="176"/>
    </location>
</feature>
<dbReference type="SUPFAM" id="SSF56349">
    <property type="entry name" value="DNA breaking-rejoining enzymes"/>
    <property type="match status" value="1"/>
</dbReference>
<evidence type="ECO:0000256" key="4">
    <source>
        <dbReference type="ARBA" id="ARBA00022829"/>
    </source>
</evidence>
<dbReference type="PROSITE" id="PS51900">
    <property type="entry name" value="CB"/>
    <property type="match status" value="1"/>
</dbReference>
<dbReference type="NCBIfam" id="NF001399">
    <property type="entry name" value="PRK00283.1"/>
    <property type="match status" value="1"/>
</dbReference>
<keyword evidence="8 9" id="KW-0131">Cell cycle</keyword>
<keyword evidence="2 9" id="KW-0963">Cytoplasm</keyword>
<accession>A0A1I0CDJ7</accession>
<feature type="active site" evidence="9">
    <location>
        <position position="257"/>
    </location>
</feature>
<feature type="active site" evidence="9">
    <location>
        <position position="152"/>
    </location>
</feature>
<dbReference type="Pfam" id="PF02899">
    <property type="entry name" value="Phage_int_SAM_1"/>
    <property type="match status" value="1"/>
</dbReference>
<evidence type="ECO:0000256" key="2">
    <source>
        <dbReference type="ARBA" id="ARBA00022490"/>
    </source>
</evidence>
<dbReference type="Gene3D" id="1.10.443.10">
    <property type="entry name" value="Intergrase catalytic core"/>
    <property type="match status" value="1"/>
</dbReference>